<gene>
    <name evidence="2" type="ORF">B296_00048282</name>
</gene>
<feature type="coiled-coil region" evidence="1">
    <location>
        <begin position="84"/>
        <end position="118"/>
    </location>
</feature>
<evidence type="ECO:0000313" key="2">
    <source>
        <dbReference type="EMBL" id="RRT48318.1"/>
    </source>
</evidence>
<keyword evidence="1" id="KW-0175">Coiled coil</keyword>
<reference evidence="2 3" key="1">
    <citation type="journal article" date="2014" name="Agronomy (Basel)">
        <title>A Draft Genome Sequence for Ensete ventricosum, the Drought-Tolerant Tree Against Hunger.</title>
        <authorList>
            <person name="Harrison J."/>
            <person name="Moore K.A."/>
            <person name="Paszkiewicz K."/>
            <person name="Jones T."/>
            <person name="Grant M."/>
            <person name="Ambacheew D."/>
            <person name="Muzemil S."/>
            <person name="Studholme D.J."/>
        </authorList>
    </citation>
    <scope>NUCLEOTIDE SEQUENCE [LARGE SCALE GENOMIC DNA]</scope>
</reference>
<name>A0A426Y9E0_ENSVE</name>
<dbReference type="Proteomes" id="UP000287651">
    <property type="component" value="Unassembled WGS sequence"/>
</dbReference>
<organism evidence="2 3">
    <name type="scientific">Ensete ventricosum</name>
    <name type="common">Abyssinian banana</name>
    <name type="synonym">Musa ensete</name>
    <dbReference type="NCBI Taxonomy" id="4639"/>
    <lineage>
        <taxon>Eukaryota</taxon>
        <taxon>Viridiplantae</taxon>
        <taxon>Streptophyta</taxon>
        <taxon>Embryophyta</taxon>
        <taxon>Tracheophyta</taxon>
        <taxon>Spermatophyta</taxon>
        <taxon>Magnoliopsida</taxon>
        <taxon>Liliopsida</taxon>
        <taxon>Zingiberales</taxon>
        <taxon>Musaceae</taxon>
        <taxon>Ensete</taxon>
    </lineage>
</organism>
<comment type="caution">
    <text evidence="2">The sequence shown here is derived from an EMBL/GenBank/DDBJ whole genome shotgun (WGS) entry which is preliminary data.</text>
</comment>
<accession>A0A426Y9E0</accession>
<evidence type="ECO:0000256" key="1">
    <source>
        <dbReference type="SAM" id="Coils"/>
    </source>
</evidence>
<evidence type="ECO:0000313" key="3">
    <source>
        <dbReference type="Proteomes" id="UP000287651"/>
    </source>
</evidence>
<protein>
    <submittedName>
        <fullName evidence="2">Uncharacterized protein</fullName>
    </submittedName>
</protein>
<dbReference type="AlphaFoldDB" id="A0A426Y9E0"/>
<sequence length="187" mass="21255">MEDRAGVDKYFASIVTQLKFVDSKDPLVSRWSAISGSSQGLHFICALIDRVHIVGRLIRSQHEKILTLRATNEELKLGANQELLTATEHRAKEWKDEVKKSQTELESLRNQWRELEQEVGAEGSKVVTAYKASRGFELGLEKMGRVNYEFGYRVALEQLRGKHLEIAIEQDPIAECPDDANVEMDLN</sequence>
<dbReference type="EMBL" id="AMZH03014032">
    <property type="protein sequence ID" value="RRT48318.1"/>
    <property type="molecule type" value="Genomic_DNA"/>
</dbReference>
<proteinExistence type="predicted"/>